<dbReference type="eggNOG" id="KOG4750">
    <property type="taxonomic scope" value="Eukaryota"/>
</dbReference>
<comment type="similarity">
    <text evidence="1">Belongs to the transferase hexapeptide repeat family.</text>
</comment>
<organism evidence="3 4">
    <name type="scientific">Micromonas commoda (strain RCC299 / NOUM17 / CCMP2709)</name>
    <name type="common">Picoplanktonic green alga</name>
    <dbReference type="NCBI Taxonomy" id="296587"/>
    <lineage>
        <taxon>Eukaryota</taxon>
        <taxon>Viridiplantae</taxon>
        <taxon>Chlorophyta</taxon>
        <taxon>Mamiellophyceae</taxon>
        <taxon>Mamiellales</taxon>
        <taxon>Mamiellaceae</taxon>
        <taxon>Micromonas</taxon>
    </lineage>
</organism>
<dbReference type="PANTHER" id="PTHR23416">
    <property type="entry name" value="SIALIC ACID SYNTHASE-RELATED"/>
    <property type="match status" value="1"/>
</dbReference>
<dbReference type="CDD" id="cd04647">
    <property type="entry name" value="LbH_MAT_like"/>
    <property type="match status" value="1"/>
</dbReference>
<dbReference type="SUPFAM" id="SSF51161">
    <property type="entry name" value="Trimeric LpxA-like enzymes"/>
    <property type="match status" value="1"/>
</dbReference>
<dbReference type="Gene3D" id="2.160.10.10">
    <property type="entry name" value="Hexapeptide repeat proteins"/>
    <property type="match status" value="1"/>
</dbReference>
<dbReference type="AlphaFoldDB" id="C1E2C3"/>
<dbReference type="OrthoDB" id="25818at2759"/>
<proteinExistence type="inferred from homology"/>
<keyword evidence="2 3" id="KW-0808">Transferase</keyword>
<keyword evidence="4" id="KW-1185">Reference proteome</keyword>
<evidence type="ECO:0000313" key="3">
    <source>
        <dbReference type="EMBL" id="ACO62316.1"/>
    </source>
</evidence>
<dbReference type="InterPro" id="IPR011004">
    <property type="entry name" value="Trimer_LpxA-like_sf"/>
</dbReference>
<sequence>MARNALFDEQRKHRLDWMHWLHDKPKHARWARDWQESHQRELSRLETVSFGKDCFVASSVHIFAEPTRDISIGDGCHIGAEVFMHGPILLGDGVAINARSHLDGGSAGIVIGAQTRVAPGVQLFAFNHGIDAAAFVKDQPVVSDGIVIGEDVWIGANVCVTDGVRIGDHAVVGMGAVVTRDVPDWAVAAGNPARVIGDRRTWKPGRRDVDDAISAG</sequence>
<protein>
    <submittedName>
        <fullName evidence="3">Transferase hexapeptide repeat-containing protein</fullName>
    </submittedName>
</protein>
<dbReference type="InterPro" id="IPR051159">
    <property type="entry name" value="Hexapeptide_acetyltransf"/>
</dbReference>
<name>C1E2C3_MICCC</name>
<evidence type="ECO:0000256" key="2">
    <source>
        <dbReference type="ARBA" id="ARBA00022679"/>
    </source>
</evidence>
<dbReference type="Pfam" id="PF14602">
    <property type="entry name" value="Hexapep_2"/>
    <property type="match status" value="1"/>
</dbReference>
<dbReference type="InterPro" id="IPR001451">
    <property type="entry name" value="Hexapep"/>
</dbReference>
<dbReference type="InParanoid" id="C1E2C3"/>
<dbReference type="KEGG" id="mis:MICPUN_57187"/>
<dbReference type="PROSITE" id="PS00101">
    <property type="entry name" value="HEXAPEP_TRANSFERASES"/>
    <property type="match status" value="1"/>
</dbReference>
<dbReference type="GO" id="GO:0008374">
    <property type="term" value="F:O-acyltransferase activity"/>
    <property type="evidence" value="ECO:0007669"/>
    <property type="project" value="TreeGrafter"/>
</dbReference>
<dbReference type="PANTHER" id="PTHR23416:SF23">
    <property type="entry name" value="ACETYLTRANSFERASE C18B11.09C-RELATED"/>
    <property type="match status" value="1"/>
</dbReference>
<dbReference type="STRING" id="296587.C1E2C3"/>
<gene>
    <name evidence="3" type="ORF">MICPUN_57187</name>
</gene>
<evidence type="ECO:0000313" key="4">
    <source>
        <dbReference type="Proteomes" id="UP000002009"/>
    </source>
</evidence>
<evidence type="ECO:0000256" key="1">
    <source>
        <dbReference type="ARBA" id="ARBA00007274"/>
    </source>
</evidence>
<dbReference type="Proteomes" id="UP000002009">
    <property type="component" value="Chromosome 3"/>
</dbReference>
<dbReference type="GeneID" id="8241826"/>
<accession>C1E2C3</accession>
<dbReference type="Pfam" id="PF00132">
    <property type="entry name" value="Hexapep"/>
    <property type="match status" value="1"/>
</dbReference>
<dbReference type="RefSeq" id="XP_002501058.1">
    <property type="nucleotide sequence ID" value="XM_002501012.1"/>
</dbReference>
<dbReference type="GO" id="GO:0005829">
    <property type="term" value="C:cytosol"/>
    <property type="evidence" value="ECO:0007669"/>
    <property type="project" value="TreeGrafter"/>
</dbReference>
<dbReference type="OMA" id="NHGCSLD"/>
<dbReference type="EMBL" id="CP001324">
    <property type="protein sequence ID" value="ACO62316.1"/>
    <property type="molecule type" value="Genomic_DNA"/>
</dbReference>
<reference evidence="3 4" key="1">
    <citation type="journal article" date="2009" name="Science">
        <title>Green evolution and dynamic adaptations revealed by genomes of the marine picoeukaryotes Micromonas.</title>
        <authorList>
            <person name="Worden A.Z."/>
            <person name="Lee J.H."/>
            <person name="Mock T."/>
            <person name="Rouze P."/>
            <person name="Simmons M.P."/>
            <person name="Aerts A.L."/>
            <person name="Allen A.E."/>
            <person name="Cuvelier M.L."/>
            <person name="Derelle E."/>
            <person name="Everett M.V."/>
            <person name="Foulon E."/>
            <person name="Grimwood J."/>
            <person name="Gundlach H."/>
            <person name="Henrissat B."/>
            <person name="Napoli C."/>
            <person name="McDonald S.M."/>
            <person name="Parker M.S."/>
            <person name="Rombauts S."/>
            <person name="Salamov A."/>
            <person name="Von Dassow P."/>
            <person name="Badger J.H."/>
            <person name="Coutinho P.M."/>
            <person name="Demir E."/>
            <person name="Dubchak I."/>
            <person name="Gentemann C."/>
            <person name="Eikrem W."/>
            <person name="Gready J.E."/>
            <person name="John U."/>
            <person name="Lanier W."/>
            <person name="Lindquist E.A."/>
            <person name="Lucas S."/>
            <person name="Mayer K.F."/>
            <person name="Moreau H."/>
            <person name="Not F."/>
            <person name="Otillar R."/>
            <person name="Panaud O."/>
            <person name="Pangilinan J."/>
            <person name="Paulsen I."/>
            <person name="Piegu B."/>
            <person name="Poliakov A."/>
            <person name="Robbens S."/>
            <person name="Schmutz J."/>
            <person name="Toulza E."/>
            <person name="Wyss T."/>
            <person name="Zelensky A."/>
            <person name="Zhou K."/>
            <person name="Armbrust E.V."/>
            <person name="Bhattacharya D."/>
            <person name="Goodenough U.W."/>
            <person name="Van de Peer Y."/>
            <person name="Grigoriev I.V."/>
        </authorList>
    </citation>
    <scope>NUCLEOTIDE SEQUENCE [LARGE SCALE GENOMIC DNA]</scope>
    <source>
        <strain evidence="4">RCC299 / NOUM17</strain>
    </source>
</reference>
<dbReference type="InterPro" id="IPR018357">
    <property type="entry name" value="Hexapep_transf_CS"/>
</dbReference>